<accession>T1GIV6</accession>
<evidence type="ECO:0000313" key="2">
    <source>
        <dbReference type="EnsemblMetazoa" id="MESCA003391-PA"/>
    </source>
</evidence>
<sequence length="98" mass="11705">MEATKLYRQKRRRFEKRKSKTGSKLLNGDLSRVTPHEEDSLSFDNTEDIPHHLWKKFKLQSDDIPAEQWMCKVKITCKIQKQKKPFSDNQNKLLAKFI</sequence>
<dbReference type="EnsemblMetazoa" id="MESCA003391-RA">
    <property type="protein sequence ID" value="MESCA003391-PA"/>
    <property type="gene ID" value="MESCA003391"/>
</dbReference>
<keyword evidence="3" id="KW-1185">Reference proteome</keyword>
<reference evidence="2" key="2">
    <citation type="submission" date="2015-06" db="UniProtKB">
        <authorList>
            <consortium name="EnsemblMetazoa"/>
        </authorList>
    </citation>
    <scope>IDENTIFICATION</scope>
</reference>
<feature type="compositionally biased region" description="Basic residues" evidence="1">
    <location>
        <begin position="7"/>
        <end position="21"/>
    </location>
</feature>
<name>T1GIV6_MEGSC</name>
<feature type="region of interest" description="Disordered" evidence="1">
    <location>
        <begin position="1"/>
        <end position="42"/>
    </location>
</feature>
<evidence type="ECO:0000256" key="1">
    <source>
        <dbReference type="SAM" id="MobiDB-lite"/>
    </source>
</evidence>
<dbReference type="EMBL" id="CAQQ02122440">
    <property type="status" value="NOT_ANNOTATED_CDS"/>
    <property type="molecule type" value="Genomic_DNA"/>
</dbReference>
<dbReference type="Proteomes" id="UP000015102">
    <property type="component" value="Unassembled WGS sequence"/>
</dbReference>
<evidence type="ECO:0000313" key="3">
    <source>
        <dbReference type="Proteomes" id="UP000015102"/>
    </source>
</evidence>
<reference evidence="3" key="1">
    <citation type="submission" date="2013-02" db="EMBL/GenBank/DDBJ databases">
        <authorList>
            <person name="Hughes D."/>
        </authorList>
    </citation>
    <scope>NUCLEOTIDE SEQUENCE</scope>
    <source>
        <strain>Durham</strain>
        <strain evidence="3">NC isolate 2 -- Noor lab</strain>
    </source>
</reference>
<dbReference type="HOGENOM" id="CLU_2336001_0_0_1"/>
<protein>
    <submittedName>
        <fullName evidence="2">Uncharacterized protein</fullName>
    </submittedName>
</protein>
<proteinExistence type="predicted"/>
<dbReference type="EMBL" id="CAQQ02122441">
    <property type="status" value="NOT_ANNOTATED_CDS"/>
    <property type="molecule type" value="Genomic_DNA"/>
</dbReference>
<organism evidence="2 3">
    <name type="scientific">Megaselia scalaris</name>
    <name type="common">Humpbacked fly</name>
    <name type="synonym">Phora scalaris</name>
    <dbReference type="NCBI Taxonomy" id="36166"/>
    <lineage>
        <taxon>Eukaryota</taxon>
        <taxon>Metazoa</taxon>
        <taxon>Ecdysozoa</taxon>
        <taxon>Arthropoda</taxon>
        <taxon>Hexapoda</taxon>
        <taxon>Insecta</taxon>
        <taxon>Pterygota</taxon>
        <taxon>Neoptera</taxon>
        <taxon>Endopterygota</taxon>
        <taxon>Diptera</taxon>
        <taxon>Brachycera</taxon>
        <taxon>Muscomorpha</taxon>
        <taxon>Platypezoidea</taxon>
        <taxon>Phoridae</taxon>
        <taxon>Megaseliini</taxon>
        <taxon>Megaselia</taxon>
    </lineage>
</organism>
<dbReference type="AlphaFoldDB" id="T1GIV6"/>